<proteinExistence type="predicted"/>
<accession>A0AB72Z2V3</accession>
<evidence type="ECO:0000313" key="1">
    <source>
        <dbReference type="EMBL" id="EFO78530.1"/>
    </source>
</evidence>
<dbReference type="EMBL" id="AEHJ01000007">
    <property type="protein sequence ID" value="EFO78530.1"/>
    <property type="molecule type" value="Genomic_DNA"/>
</dbReference>
<comment type="caution">
    <text evidence="1">The sequence shown here is derived from an EMBL/GenBank/DDBJ whole genome shotgun (WGS) entry which is preliminary data.</text>
</comment>
<gene>
    <name evidence="1" type="ORF">HMPREF9003_0451</name>
</gene>
<sequence length="37" mass="4078">MQLLADFAEDKGDDRYWALVGSLDAALAIIEPLKEQA</sequence>
<dbReference type="AlphaFoldDB" id="A0AB72Z2V3"/>
<protein>
    <submittedName>
        <fullName evidence="1">Uncharacterized protein</fullName>
    </submittedName>
</protein>
<evidence type="ECO:0000313" key="2">
    <source>
        <dbReference type="Proteomes" id="UP000003457"/>
    </source>
</evidence>
<organism evidence="1 2">
    <name type="scientific">Bifidobacterium dentium JCVIHMP022</name>
    <dbReference type="NCBI Taxonomy" id="553191"/>
    <lineage>
        <taxon>Bacteria</taxon>
        <taxon>Bacillati</taxon>
        <taxon>Actinomycetota</taxon>
        <taxon>Actinomycetes</taxon>
        <taxon>Bifidobacteriales</taxon>
        <taxon>Bifidobacteriaceae</taxon>
        <taxon>Bifidobacterium</taxon>
    </lineage>
</organism>
<reference evidence="1 2" key="1">
    <citation type="submission" date="2010-10" db="EMBL/GenBank/DDBJ databases">
        <authorList>
            <person name="Durkin A.S."/>
            <person name="Madupu R."/>
            <person name="Torralba M."/>
            <person name="Gillis M."/>
            <person name="Methe B."/>
            <person name="Sutton G."/>
            <person name="Nelson K.E."/>
        </authorList>
    </citation>
    <scope>NUCLEOTIDE SEQUENCE [LARGE SCALE GENOMIC DNA]</scope>
    <source>
        <strain evidence="1 2">JCVIHMP022</strain>
    </source>
</reference>
<name>A0AB72Z2V3_9BIFI</name>
<dbReference type="Proteomes" id="UP000003457">
    <property type="component" value="Unassembled WGS sequence"/>
</dbReference>